<reference evidence="2 3" key="1">
    <citation type="submission" date="2016-11" db="EMBL/GenBank/DDBJ databases">
        <authorList>
            <person name="Jaros S."/>
            <person name="Januszkiewicz K."/>
            <person name="Wedrychowicz H."/>
        </authorList>
    </citation>
    <scope>NUCLEOTIDE SEQUENCE [LARGE SCALE GENOMIC DNA]</scope>
    <source>
        <strain evidence="2 3">DSM 19436</strain>
    </source>
</reference>
<name>A0A1M4YD20_9HYPH</name>
<feature type="compositionally biased region" description="Low complexity" evidence="1">
    <location>
        <begin position="28"/>
        <end position="37"/>
    </location>
</feature>
<feature type="compositionally biased region" description="Basic and acidic residues" evidence="1">
    <location>
        <begin position="1"/>
        <end position="12"/>
    </location>
</feature>
<organism evidence="2 3">
    <name type="scientific">Kaistia soli DSM 19436</name>
    <dbReference type="NCBI Taxonomy" id="1122133"/>
    <lineage>
        <taxon>Bacteria</taxon>
        <taxon>Pseudomonadati</taxon>
        <taxon>Pseudomonadota</taxon>
        <taxon>Alphaproteobacteria</taxon>
        <taxon>Hyphomicrobiales</taxon>
        <taxon>Kaistiaceae</taxon>
        <taxon>Kaistia</taxon>
    </lineage>
</organism>
<evidence type="ECO:0000313" key="3">
    <source>
        <dbReference type="Proteomes" id="UP000184485"/>
    </source>
</evidence>
<sequence length="63" mass="6637">MTDKIQPPEKAKSSANTQGQREKDARAARLAAALRANLGKRKAAARAAAVTPPLEGVPDDKMP</sequence>
<feature type="region of interest" description="Disordered" evidence="1">
    <location>
        <begin position="1"/>
        <end position="63"/>
    </location>
</feature>
<protein>
    <submittedName>
        <fullName evidence="2">Uncharacterized protein</fullName>
    </submittedName>
</protein>
<dbReference type="AlphaFoldDB" id="A0A1M4YD20"/>
<evidence type="ECO:0000313" key="2">
    <source>
        <dbReference type="EMBL" id="SHF03645.1"/>
    </source>
</evidence>
<gene>
    <name evidence="2" type="ORF">SAMN02745157_1488</name>
</gene>
<keyword evidence="3" id="KW-1185">Reference proteome</keyword>
<evidence type="ECO:0000256" key="1">
    <source>
        <dbReference type="SAM" id="MobiDB-lite"/>
    </source>
</evidence>
<dbReference type="RefSeq" id="WP_073052025.1">
    <property type="nucleotide sequence ID" value="NZ_FQUP01000001.1"/>
</dbReference>
<proteinExistence type="predicted"/>
<dbReference type="EMBL" id="FQUP01000001">
    <property type="protein sequence ID" value="SHF03645.1"/>
    <property type="molecule type" value="Genomic_DNA"/>
</dbReference>
<dbReference type="Proteomes" id="UP000184485">
    <property type="component" value="Unassembled WGS sequence"/>
</dbReference>
<accession>A0A1M4YD20</accession>